<dbReference type="InterPro" id="IPR005662">
    <property type="entry name" value="GTPase_Era-like"/>
</dbReference>
<proteinExistence type="predicted"/>
<dbReference type="EMBL" id="BMFY01000011">
    <property type="protein sequence ID" value="GGA20943.1"/>
    <property type="molecule type" value="Genomic_DNA"/>
</dbReference>
<dbReference type="GO" id="GO:0005525">
    <property type="term" value="F:GTP binding"/>
    <property type="evidence" value="ECO:0007669"/>
    <property type="project" value="InterPro"/>
</dbReference>
<dbReference type="PANTHER" id="PTHR42698:SF1">
    <property type="entry name" value="GTPASE ERA, MITOCHONDRIAL"/>
    <property type="match status" value="1"/>
</dbReference>
<sequence length="566" mass="59127">MQVSGAQVPGPAAETLRPALQAALAAVSRARFPLRVDGAEEALSARESLGAVLRDYALPRVSGTPLPLLVVIGGSTGAGKSTLLNSLLGAEISTAGVLRPTTTVPVVVCHPDEAELFRSGRILGGFAPEGDESRGAAAEAPKLRVVPDEAVPAGLAIVDAPDLDSASEDNRAGAHALLAAADFWLFVTTASRYADAAPWELLRRAGEHGTAVALVLDRVPPQANREVRSHLAGLLADAGHGSASLFTIPEVELEDGRLPEGLAQPVRSWLFGLGARPDARERIAGKTLQSVLSALPARLEELSAAVSAQETAHRDLKDAVDASRGRAQRDLDQALVDGRVLHGEVLARWQDFIGSGQFFRGISPSLARTRGHSDAAEQLLGAIRRNLAVLIQETVLELHAEALGALQRRGAGLAALTEHPGAARLPESTTEEAEAAARQWSLAAETLVTEAEQRAKTRVMSFGVKGVAAVLQLAVLSGTARETAGGDAARPVAGTAALTESLLDSLFGGQVRAELAGALRDRLRSVAGQAVRASLTPLHALLEDIAPNEGVAHELRRSATRVRETL</sequence>
<feature type="domain" description="Dynamin N-terminal" evidence="1">
    <location>
        <begin position="70"/>
        <end position="192"/>
    </location>
</feature>
<dbReference type="Gene3D" id="3.40.50.300">
    <property type="entry name" value="P-loop containing nucleotide triphosphate hydrolases"/>
    <property type="match status" value="1"/>
</dbReference>
<protein>
    <submittedName>
        <fullName evidence="2">ABC transporter</fullName>
    </submittedName>
</protein>
<dbReference type="AlphaFoldDB" id="A0A8J2XLU5"/>
<reference evidence="2" key="2">
    <citation type="submission" date="2020-09" db="EMBL/GenBank/DDBJ databases">
        <authorList>
            <person name="Sun Q."/>
            <person name="Zhou Y."/>
        </authorList>
    </citation>
    <scope>NUCLEOTIDE SEQUENCE</scope>
    <source>
        <strain evidence="2">CGMCC 1.12785</strain>
    </source>
</reference>
<dbReference type="Pfam" id="PF00350">
    <property type="entry name" value="Dynamin_N"/>
    <property type="match status" value="1"/>
</dbReference>
<dbReference type="GO" id="GO:0000028">
    <property type="term" value="P:ribosomal small subunit assembly"/>
    <property type="evidence" value="ECO:0007669"/>
    <property type="project" value="TreeGrafter"/>
</dbReference>
<dbReference type="CDD" id="cd00882">
    <property type="entry name" value="Ras_like_GTPase"/>
    <property type="match status" value="1"/>
</dbReference>
<keyword evidence="3" id="KW-1185">Reference proteome</keyword>
<comment type="caution">
    <text evidence="2">The sequence shown here is derived from an EMBL/GenBank/DDBJ whole genome shotgun (WGS) entry which is preliminary data.</text>
</comment>
<dbReference type="Proteomes" id="UP000616114">
    <property type="component" value="Unassembled WGS sequence"/>
</dbReference>
<evidence type="ECO:0000313" key="3">
    <source>
        <dbReference type="Proteomes" id="UP000616114"/>
    </source>
</evidence>
<dbReference type="GO" id="GO:0043024">
    <property type="term" value="F:ribosomal small subunit binding"/>
    <property type="evidence" value="ECO:0007669"/>
    <property type="project" value="TreeGrafter"/>
</dbReference>
<reference evidence="2" key="1">
    <citation type="journal article" date="2014" name="Int. J. Syst. Evol. Microbiol.">
        <title>Complete genome sequence of Corynebacterium casei LMG S-19264T (=DSM 44701T), isolated from a smear-ripened cheese.</title>
        <authorList>
            <consortium name="US DOE Joint Genome Institute (JGI-PGF)"/>
            <person name="Walter F."/>
            <person name="Albersmeier A."/>
            <person name="Kalinowski J."/>
            <person name="Ruckert C."/>
        </authorList>
    </citation>
    <scope>NUCLEOTIDE SEQUENCE</scope>
    <source>
        <strain evidence="2">CGMCC 1.12785</strain>
    </source>
</reference>
<gene>
    <name evidence="2" type="ORF">GCM10011333_25050</name>
</gene>
<dbReference type="PANTHER" id="PTHR42698">
    <property type="entry name" value="GTPASE ERA"/>
    <property type="match status" value="1"/>
</dbReference>
<dbReference type="InterPro" id="IPR027417">
    <property type="entry name" value="P-loop_NTPase"/>
</dbReference>
<dbReference type="InterPro" id="IPR045063">
    <property type="entry name" value="Dynamin_N"/>
</dbReference>
<evidence type="ECO:0000313" key="2">
    <source>
        <dbReference type="EMBL" id="GGA20943.1"/>
    </source>
</evidence>
<evidence type="ECO:0000259" key="1">
    <source>
        <dbReference type="Pfam" id="PF00350"/>
    </source>
</evidence>
<dbReference type="GO" id="GO:0019843">
    <property type="term" value="F:rRNA binding"/>
    <property type="evidence" value="ECO:0007669"/>
    <property type="project" value="TreeGrafter"/>
</dbReference>
<dbReference type="SUPFAM" id="SSF52540">
    <property type="entry name" value="P-loop containing nucleoside triphosphate hydrolases"/>
    <property type="match status" value="1"/>
</dbReference>
<organism evidence="2 3">
    <name type="scientific">Sediminivirga luteola</name>
    <dbReference type="NCBI Taxonomy" id="1774748"/>
    <lineage>
        <taxon>Bacteria</taxon>
        <taxon>Bacillati</taxon>
        <taxon>Actinomycetota</taxon>
        <taxon>Actinomycetes</taxon>
        <taxon>Micrococcales</taxon>
        <taxon>Brevibacteriaceae</taxon>
        <taxon>Sediminivirga</taxon>
    </lineage>
</organism>
<accession>A0A8J2XLU5</accession>
<dbReference type="GO" id="GO:0005829">
    <property type="term" value="C:cytosol"/>
    <property type="evidence" value="ECO:0007669"/>
    <property type="project" value="TreeGrafter"/>
</dbReference>
<name>A0A8J2XLU5_9MICO</name>